<dbReference type="EMBL" id="JH431832">
    <property type="status" value="NOT_ANNOTATED_CDS"/>
    <property type="molecule type" value="Genomic_DNA"/>
</dbReference>
<dbReference type="Gene3D" id="2.170.270.10">
    <property type="entry name" value="SET domain"/>
    <property type="match status" value="1"/>
</dbReference>
<dbReference type="Proteomes" id="UP000014500">
    <property type="component" value="Unassembled WGS sequence"/>
</dbReference>
<dbReference type="EnsemblMetazoa" id="SMAR008272-RA">
    <property type="protein sequence ID" value="SMAR008272-PA"/>
    <property type="gene ID" value="SMAR008272"/>
</dbReference>
<feature type="domain" description="C2H2-type" evidence="11">
    <location>
        <begin position="238"/>
        <end position="265"/>
    </location>
</feature>
<dbReference type="GO" id="GO:0008170">
    <property type="term" value="F:N-methyltransferase activity"/>
    <property type="evidence" value="ECO:0007669"/>
    <property type="project" value="UniProtKB-ARBA"/>
</dbReference>
<evidence type="ECO:0000256" key="1">
    <source>
        <dbReference type="ARBA" id="ARBA00004123"/>
    </source>
</evidence>
<evidence type="ECO:0000256" key="3">
    <source>
        <dbReference type="ARBA" id="ARBA00022737"/>
    </source>
</evidence>
<organism evidence="12 13">
    <name type="scientific">Strigamia maritima</name>
    <name type="common">European centipede</name>
    <name type="synonym">Geophilus maritimus</name>
    <dbReference type="NCBI Taxonomy" id="126957"/>
    <lineage>
        <taxon>Eukaryota</taxon>
        <taxon>Metazoa</taxon>
        <taxon>Ecdysozoa</taxon>
        <taxon>Arthropoda</taxon>
        <taxon>Myriapoda</taxon>
        <taxon>Chilopoda</taxon>
        <taxon>Pleurostigmophora</taxon>
        <taxon>Geophilomorpha</taxon>
        <taxon>Linotaeniidae</taxon>
        <taxon>Strigamia</taxon>
    </lineage>
</organism>
<dbReference type="OMA" id="RHCLRAF"/>
<keyword evidence="8" id="KW-0539">Nucleus</keyword>
<dbReference type="Pfam" id="PF21549">
    <property type="entry name" value="PRDM2_PR"/>
    <property type="match status" value="1"/>
</dbReference>
<feature type="domain" description="C2H2-type" evidence="11">
    <location>
        <begin position="295"/>
        <end position="323"/>
    </location>
</feature>
<accession>T1J3V0</accession>
<evidence type="ECO:0000256" key="7">
    <source>
        <dbReference type="ARBA" id="ARBA00023163"/>
    </source>
</evidence>
<evidence type="ECO:0000256" key="4">
    <source>
        <dbReference type="ARBA" id="ARBA00022771"/>
    </source>
</evidence>
<keyword evidence="13" id="KW-1185">Reference proteome</keyword>
<evidence type="ECO:0000256" key="10">
    <source>
        <dbReference type="SAM" id="MobiDB-lite"/>
    </source>
</evidence>
<dbReference type="SMART" id="SM00355">
    <property type="entry name" value="ZnF_C2H2"/>
    <property type="match status" value="4"/>
</dbReference>
<dbReference type="InterPro" id="IPR050331">
    <property type="entry name" value="Zinc_finger"/>
</dbReference>
<dbReference type="Pfam" id="PF00096">
    <property type="entry name" value="zf-C2H2"/>
    <property type="match status" value="4"/>
</dbReference>
<reference evidence="13" key="1">
    <citation type="submission" date="2011-05" db="EMBL/GenBank/DDBJ databases">
        <authorList>
            <person name="Richards S.R."/>
            <person name="Qu J."/>
            <person name="Jiang H."/>
            <person name="Jhangiani S.N."/>
            <person name="Agravi P."/>
            <person name="Goodspeed R."/>
            <person name="Gross S."/>
            <person name="Mandapat C."/>
            <person name="Jackson L."/>
            <person name="Mathew T."/>
            <person name="Pu L."/>
            <person name="Thornton R."/>
            <person name="Saada N."/>
            <person name="Wilczek-Boney K.B."/>
            <person name="Lee S."/>
            <person name="Kovar C."/>
            <person name="Wu Y."/>
            <person name="Scherer S.E."/>
            <person name="Worley K.C."/>
            <person name="Muzny D.M."/>
            <person name="Gibbs R."/>
        </authorList>
    </citation>
    <scope>NUCLEOTIDE SEQUENCE</scope>
    <source>
        <strain evidence="13">Brora</strain>
    </source>
</reference>
<keyword evidence="4 9" id="KW-0863">Zinc-finger</keyword>
<dbReference type="InterPro" id="IPR036236">
    <property type="entry name" value="Znf_C2H2_sf"/>
</dbReference>
<evidence type="ECO:0000313" key="13">
    <source>
        <dbReference type="Proteomes" id="UP000014500"/>
    </source>
</evidence>
<dbReference type="HOGENOM" id="CLU_047756_0_0_1"/>
<evidence type="ECO:0000256" key="6">
    <source>
        <dbReference type="ARBA" id="ARBA00023015"/>
    </source>
</evidence>
<evidence type="ECO:0000256" key="5">
    <source>
        <dbReference type="ARBA" id="ARBA00022833"/>
    </source>
</evidence>
<protein>
    <recommendedName>
        <fullName evidence="11">C2H2-type domain-containing protein</fullName>
    </recommendedName>
</protein>
<keyword evidence="5" id="KW-0862">Zinc</keyword>
<dbReference type="PROSITE" id="PS00028">
    <property type="entry name" value="ZINC_FINGER_C2H2_1"/>
    <property type="match status" value="3"/>
</dbReference>
<dbReference type="PANTHER" id="PTHR16515">
    <property type="entry name" value="PR DOMAIN ZINC FINGER PROTEIN"/>
    <property type="match status" value="1"/>
</dbReference>
<dbReference type="InterPro" id="IPR046341">
    <property type="entry name" value="SET_dom_sf"/>
</dbReference>
<evidence type="ECO:0000313" key="12">
    <source>
        <dbReference type="EnsemblMetazoa" id="SMAR008272-PA"/>
    </source>
</evidence>
<dbReference type="STRING" id="126957.T1J3V0"/>
<comment type="subcellular location">
    <subcellularLocation>
        <location evidence="1">Nucleus</location>
    </subcellularLocation>
</comment>
<dbReference type="PANTHER" id="PTHR16515:SF49">
    <property type="entry name" value="GASTRULA ZINC FINGER PROTEIN XLCGF49.1-LIKE-RELATED"/>
    <property type="match status" value="1"/>
</dbReference>
<dbReference type="FunFam" id="3.30.160.60:FF:000616">
    <property type="entry name" value="PR domain zinc finger protein 13"/>
    <property type="match status" value="1"/>
</dbReference>
<reference evidence="12" key="2">
    <citation type="submission" date="2015-02" db="UniProtKB">
        <authorList>
            <consortium name="EnsemblMetazoa"/>
        </authorList>
    </citation>
    <scope>IDENTIFICATION</scope>
</reference>
<keyword evidence="7" id="KW-0804">Transcription</keyword>
<sequence length="347" mass="39281">MLASESVTTTARASIDLPIGIESSPLKTQLHLANIFLDHSPNVQHHHVGVGINGQLVGSNRESEESWMRHVHWAKDCQSQNLQLMMKENNLVFGTIRNIGRNEELLAWFSPKLVEELGIPFLTPANIQGHQRYVCHICNRIFINPNPLKIHLAFQCSYQSPAGPSRAHPFRNLLVTPLPENHVSFPYRPCPIRPILTPRPTHIDWHQVDTCVSSGQPPLPLYPAIVASPKIATPRRGHQCIYCGKIYSRKYGLKIHIRTHTGYKPLKCRVCLRPFGDPSNLNKHVRLHAQGDTPYRCDLCGKVLVRRRDLERHVKSRHPNSNSPVTPAANPVKNQPSQVITIKEEKM</sequence>
<dbReference type="PhylomeDB" id="T1J3V0"/>
<feature type="domain" description="C2H2-type" evidence="11">
    <location>
        <begin position="266"/>
        <end position="293"/>
    </location>
</feature>
<evidence type="ECO:0000256" key="9">
    <source>
        <dbReference type="PROSITE-ProRule" id="PRU00042"/>
    </source>
</evidence>
<dbReference type="Gene3D" id="3.30.160.60">
    <property type="entry name" value="Classic Zinc Finger"/>
    <property type="match status" value="3"/>
</dbReference>
<dbReference type="InterPro" id="IPR001214">
    <property type="entry name" value="SET_dom"/>
</dbReference>
<dbReference type="GO" id="GO:0008757">
    <property type="term" value="F:S-adenosylmethionine-dependent methyltransferase activity"/>
    <property type="evidence" value="ECO:0007669"/>
    <property type="project" value="UniProtKB-ARBA"/>
</dbReference>
<dbReference type="eggNOG" id="KOG1721">
    <property type="taxonomic scope" value="Eukaryota"/>
</dbReference>
<dbReference type="GO" id="GO:0008270">
    <property type="term" value="F:zinc ion binding"/>
    <property type="evidence" value="ECO:0007669"/>
    <property type="project" value="UniProtKB-KW"/>
</dbReference>
<dbReference type="GO" id="GO:0010468">
    <property type="term" value="P:regulation of gene expression"/>
    <property type="evidence" value="ECO:0007669"/>
    <property type="project" value="TreeGrafter"/>
</dbReference>
<name>T1J3V0_STRMM</name>
<keyword evidence="2" id="KW-0479">Metal-binding</keyword>
<dbReference type="InterPro" id="IPR013087">
    <property type="entry name" value="Znf_C2H2_type"/>
</dbReference>
<evidence type="ECO:0000256" key="8">
    <source>
        <dbReference type="ARBA" id="ARBA00023242"/>
    </source>
</evidence>
<keyword evidence="3" id="KW-0677">Repeat</keyword>
<proteinExistence type="predicted"/>
<evidence type="ECO:0000259" key="11">
    <source>
        <dbReference type="PROSITE" id="PS50157"/>
    </source>
</evidence>
<evidence type="ECO:0000256" key="2">
    <source>
        <dbReference type="ARBA" id="ARBA00022723"/>
    </source>
</evidence>
<dbReference type="GO" id="GO:0005634">
    <property type="term" value="C:nucleus"/>
    <property type="evidence" value="ECO:0007669"/>
    <property type="project" value="UniProtKB-SubCell"/>
</dbReference>
<feature type="region of interest" description="Disordered" evidence="10">
    <location>
        <begin position="312"/>
        <end position="347"/>
    </location>
</feature>
<keyword evidence="6" id="KW-0805">Transcription regulation</keyword>
<dbReference type="GO" id="GO:0008276">
    <property type="term" value="F:protein methyltransferase activity"/>
    <property type="evidence" value="ECO:0007669"/>
    <property type="project" value="UniProtKB-ARBA"/>
</dbReference>
<dbReference type="PROSITE" id="PS50157">
    <property type="entry name" value="ZINC_FINGER_C2H2_2"/>
    <property type="match status" value="3"/>
</dbReference>
<dbReference type="AlphaFoldDB" id="T1J3V0"/>
<dbReference type="SUPFAM" id="SSF57667">
    <property type="entry name" value="beta-beta-alpha zinc fingers"/>
    <property type="match status" value="2"/>
</dbReference>